<evidence type="ECO:0000313" key="2">
    <source>
        <dbReference type="Proteomes" id="UP001596305"/>
    </source>
</evidence>
<dbReference type="RefSeq" id="WP_204809356.1">
    <property type="nucleotide sequence ID" value="NZ_BAAAIY010000003.1"/>
</dbReference>
<gene>
    <name evidence="1" type="ORF">ACFP71_07475</name>
</gene>
<keyword evidence="2" id="KW-1185">Reference proteome</keyword>
<proteinExistence type="predicted"/>
<protein>
    <submittedName>
        <fullName evidence="1">Uncharacterized protein</fullName>
    </submittedName>
</protein>
<comment type="caution">
    <text evidence="1">The sequence shown here is derived from an EMBL/GenBank/DDBJ whole genome shotgun (WGS) entry which is preliminary data.</text>
</comment>
<reference evidence="2" key="1">
    <citation type="journal article" date="2019" name="Int. J. Syst. Evol. Microbiol.">
        <title>The Global Catalogue of Microorganisms (GCM) 10K type strain sequencing project: providing services to taxonomists for standard genome sequencing and annotation.</title>
        <authorList>
            <consortium name="The Broad Institute Genomics Platform"/>
            <consortium name="The Broad Institute Genome Sequencing Center for Infectious Disease"/>
            <person name="Wu L."/>
            <person name="Ma J."/>
        </authorList>
    </citation>
    <scope>NUCLEOTIDE SEQUENCE [LARGE SCALE GENOMIC DNA]</scope>
    <source>
        <strain evidence="2">CCUG 47105</strain>
    </source>
</reference>
<dbReference type="EMBL" id="JBHSTM010000004">
    <property type="protein sequence ID" value="MFC6424659.1"/>
    <property type="molecule type" value="Genomic_DNA"/>
</dbReference>
<evidence type="ECO:0000313" key="1">
    <source>
        <dbReference type="EMBL" id="MFC6424659.1"/>
    </source>
</evidence>
<name>A0ABW1X7Z7_9CELL</name>
<organism evidence="1 2">
    <name type="scientific">Oerskovia paurometabola</name>
    <dbReference type="NCBI Taxonomy" id="162170"/>
    <lineage>
        <taxon>Bacteria</taxon>
        <taxon>Bacillati</taxon>
        <taxon>Actinomycetota</taxon>
        <taxon>Actinomycetes</taxon>
        <taxon>Micrococcales</taxon>
        <taxon>Cellulomonadaceae</taxon>
        <taxon>Oerskovia</taxon>
    </lineage>
</organism>
<sequence>MRPTKYLTKWSARDRALAEGHLLREASLGSHGLPWHIASDPNRTFAVEEVVDHAAATLEEVQEEYRKGDNLSPGLRLLVVDQGLRARPLEQDEARNDQG</sequence>
<accession>A0ABW1X7Z7</accession>
<dbReference type="Proteomes" id="UP001596305">
    <property type="component" value="Unassembled WGS sequence"/>
</dbReference>